<keyword evidence="1 2" id="KW-0732">Signal</keyword>
<organism evidence="3 4">
    <name type="scientific">Marinobacterium mangrovicola</name>
    <dbReference type="NCBI Taxonomy" id="1476959"/>
    <lineage>
        <taxon>Bacteria</taxon>
        <taxon>Pseudomonadati</taxon>
        <taxon>Pseudomonadota</taxon>
        <taxon>Gammaproteobacteria</taxon>
        <taxon>Oceanospirillales</taxon>
        <taxon>Oceanospirillaceae</taxon>
        <taxon>Marinobacterium</taxon>
    </lineage>
</organism>
<dbReference type="CDD" id="cd13602">
    <property type="entry name" value="PBP2_TRAP_BpDctp6_7"/>
    <property type="match status" value="1"/>
</dbReference>
<dbReference type="Proteomes" id="UP000294546">
    <property type="component" value="Unassembled WGS sequence"/>
</dbReference>
<reference evidence="3 4" key="1">
    <citation type="submission" date="2019-03" db="EMBL/GenBank/DDBJ databases">
        <title>Genomic Encyclopedia of Archaeal and Bacterial Type Strains, Phase II (KMG-II): from individual species to whole genera.</title>
        <authorList>
            <person name="Goeker M."/>
        </authorList>
    </citation>
    <scope>NUCLEOTIDE SEQUENCE [LARGE SCALE GENOMIC DNA]</scope>
    <source>
        <strain evidence="3 4">DSM 27697</strain>
    </source>
</reference>
<evidence type="ECO:0000256" key="1">
    <source>
        <dbReference type="ARBA" id="ARBA00022729"/>
    </source>
</evidence>
<dbReference type="InterPro" id="IPR038404">
    <property type="entry name" value="TRAP_DctP_sf"/>
</dbReference>
<dbReference type="PANTHER" id="PTHR33376">
    <property type="match status" value="1"/>
</dbReference>
<gene>
    <name evidence="3" type="ORF">CLV83_0100</name>
</gene>
<feature type="signal peptide" evidence="2">
    <location>
        <begin position="1"/>
        <end position="21"/>
    </location>
</feature>
<dbReference type="GO" id="GO:0055085">
    <property type="term" value="P:transmembrane transport"/>
    <property type="evidence" value="ECO:0007669"/>
    <property type="project" value="InterPro"/>
</dbReference>
<protein>
    <submittedName>
        <fullName evidence="3">TRAP-type C4-dicarboxylate transport system substrate-binding protein</fullName>
    </submittedName>
</protein>
<evidence type="ECO:0000313" key="3">
    <source>
        <dbReference type="EMBL" id="TCK16548.1"/>
    </source>
</evidence>
<evidence type="ECO:0000313" key="4">
    <source>
        <dbReference type="Proteomes" id="UP000294546"/>
    </source>
</evidence>
<dbReference type="PANTHER" id="PTHR33376:SF4">
    <property type="entry name" value="SIALIC ACID-BINDING PERIPLASMIC PROTEIN SIAP"/>
    <property type="match status" value="1"/>
</dbReference>
<feature type="chain" id="PRO_5020500973" evidence="2">
    <location>
        <begin position="22"/>
        <end position="324"/>
    </location>
</feature>
<comment type="caution">
    <text evidence="3">The sequence shown here is derived from an EMBL/GenBank/DDBJ whole genome shotgun (WGS) entry which is preliminary data.</text>
</comment>
<dbReference type="InterPro" id="IPR018389">
    <property type="entry name" value="DctP_fam"/>
</dbReference>
<dbReference type="Pfam" id="PF03480">
    <property type="entry name" value="DctP"/>
    <property type="match status" value="1"/>
</dbReference>
<dbReference type="RefSeq" id="WP_132285960.1">
    <property type="nucleotide sequence ID" value="NZ_SMFU01000001.1"/>
</dbReference>
<name>A0A4R1H606_9GAMM</name>
<proteinExistence type="predicted"/>
<keyword evidence="4" id="KW-1185">Reference proteome</keyword>
<dbReference type="EMBL" id="SMFU01000001">
    <property type="protein sequence ID" value="TCK16548.1"/>
    <property type="molecule type" value="Genomic_DNA"/>
</dbReference>
<dbReference type="AlphaFoldDB" id="A0A4R1H606"/>
<dbReference type="NCBIfam" id="NF037995">
    <property type="entry name" value="TRAP_S1"/>
    <property type="match status" value="1"/>
</dbReference>
<sequence>MSNTYKILAAASLGVSMLGNAATLDFSNEYNDKSIHAQGDAYFIEQVEELTGGSVDIALHTSGSLGFKSADHFYAVADNAVQIADTLAGTIGGIDPIFLLSSLPFVADSVDEAQKLYEIARPQYAKVFEDNDQILLYASPWPASGIWSEEMVNSTDALTNLKIRTYDKNGTIAFKEAGAAPVLLSWADVVPQLSTGGISAVLTSAESGANGSFWEHLNHYTEIRYAVPLNMVHMNRDAFEDLSDEEQAAILEAAKRTDAHNWETVRSRLAENYAELKSHDVNIYTDVDPGMAATLKAAAEPAVQEWLENTGSTGQEILDALKAE</sequence>
<dbReference type="Gene3D" id="3.40.190.170">
    <property type="entry name" value="Bacterial extracellular solute-binding protein, family 7"/>
    <property type="match status" value="1"/>
</dbReference>
<evidence type="ECO:0000256" key="2">
    <source>
        <dbReference type="SAM" id="SignalP"/>
    </source>
</evidence>
<accession>A0A4R1H606</accession>
<dbReference type="OrthoDB" id="9783941at2"/>